<dbReference type="PANTHER" id="PTHR23527:SF1">
    <property type="entry name" value="BLL3282 PROTEIN"/>
    <property type="match status" value="1"/>
</dbReference>
<feature type="domain" description="Major facilitator superfamily (MFS) profile" evidence="5">
    <location>
        <begin position="67"/>
        <end position="452"/>
    </location>
</feature>
<name>A0A7X2LA84_RALPI</name>
<reference evidence="6 7" key="1">
    <citation type="submission" date="2019-11" db="EMBL/GenBank/DDBJ databases">
        <title>Phenotypic characterization of an OXA-22 and OXA-60 co-producing Ralstonia pickettii clinical strain.</title>
        <authorList>
            <person name="He F."/>
        </authorList>
    </citation>
    <scope>NUCLEOTIDE SEQUENCE [LARGE SCALE GENOMIC DNA]</scope>
    <source>
        <strain evidence="6 7">PSLESD1</strain>
    </source>
</reference>
<keyword evidence="1 4" id="KW-0812">Transmembrane</keyword>
<evidence type="ECO:0000313" key="6">
    <source>
        <dbReference type="EMBL" id="MRS98884.1"/>
    </source>
</evidence>
<feature type="transmembrane region" description="Helical" evidence="4">
    <location>
        <begin position="309"/>
        <end position="326"/>
    </location>
</feature>
<gene>
    <name evidence="6" type="ORF">GJQ57_09485</name>
</gene>
<dbReference type="PANTHER" id="PTHR23527">
    <property type="entry name" value="BLL3282 PROTEIN"/>
    <property type="match status" value="1"/>
</dbReference>
<dbReference type="InterPro" id="IPR011701">
    <property type="entry name" value="MFS"/>
</dbReference>
<dbReference type="InterPro" id="IPR052952">
    <property type="entry name" value="MFS-Transporter"/>
</dbReference>
<feature type="transmembrane region" description="Helical" evidence="4">
    <location>
        <begin position="397"/>
        <end position="419"/>
    </location>
</feature>
<dbReference type="AlphaFoldDB" id="A0A7X2LA84"/>
<keyword evidence="2 4" id="KW-1133">Transmembrane helix</keyword>
<feature type="transmembrane region" description="Helical" evidence="4">
    <location>
        <begin position="218"/>
        <end position="237"/>
    </location>
</feature>
<feature type="transmembrane region" description="Helical" evidence="4">
    <location>
        <begin position="338"/>
        <end position="357"/>
    </location>
</feature>
<dbReference type="Gene3D" id="1.20.1250.20">
    <property type="entry name" value="MFS general substrate transporter like domains"/>
    <property type="match status" value="2"/>
</dbReference>
<dbReference type="GO" id="GO:0022857">
    <property type="term" value="F:transmembrane transporter activity"/>
    <property type="evidence" value="ECO:0007669"/>
    <property type="project" value="InterPro"/>
</dbReference>
<sequence length="462" mass="47216">MVARQSVSIFWSNAANWPPVLATRLCVHSSSPVRDAPCWVARKKTDLMDAGMSDGCAIPVVPREGWRAQVMSLGCTLAIQVVATASTLAFAVLAPMMPHVAPSSVGIFLAVVYFGAMVGSVFGGAVVSALGPIRASQCALLLQTAALLLLTTASPLLRIVAALLCGIGYGPITPASSQILARTTPPQRLGVVFSLKQTGVPLGGLLAGAVLPSLGVAFSWQVAMCGLAVLGVFVALAGSRLRASLDNEATGGLAVSSGWYRPIAEVMAYPPLRALAGVSLIFSACQLSVSGYLMVFLHREVGMALAKAGLVYACAQGAGMVGRVAWGQLADRTGSSRRVLAGVAALMALSAFGTALFSGQWPFAGVCVVAALLGATAIGWNGIFLGEVARMAPPGKVASVTGGALFFTYFGVVLGPPAFGWLAEGGDSLGTAYGALALLPLIAWGLLMRGARESPAVREGAE</sequence>
<feature type="transmembrane region" description="Helical" evidence="4">
    <location>
        <begin position="363"/>
        <end position="385"/>
    </location>
</feature>
<feature type="transmembrane region" description="Helical" evidence="4">
    <location>
        <begin position="145"/>
        <end position="169"/>
    </location>
</feature>
<evidence type="ECO:0000256" key="2">
    <source>
        <dbReference type="ARBA" id="ARBA00022989"/>
    </source>
</evidence>
<feature type="transmembrane region" description="Helical" evidence="4">
    <location>
        <begin position="106"/>
        <end position="133"/>
    </location>
</feature>
<evidence type="ECO:0000256" key="4">
    <source>
        <dbReference type="SAM" id="Phobius"/>
    </source>
</evidence>
<evidence type="ECO:0000256" key="1">
    <source>
        <dbReference type="ARBA" id="ARBA00022692"/>
    </source>
</evidence>
<dbReference type="SUPFAM" id="SSF103473">
    <property type="entry name" value="MFS general substrate transporter"/>
    <property type="match status" value="1"/>
</dbReference>
<evidence type="ECO:0000313" key="7">
    <source>
        <dbReference type="Proteomes" id="UP000441032"/>
    </source>
</evidence>
<feature type="transmembrane region" description="Helical" evidence="4">
    <location>
        <begin position="431"/>
        <end position="448"/>
    </location>
</feature>
<keyword evidence="3 4" id="KW-0472">Membrane</keyword>
<dbReference type="InterPro" id="IPR020846">
    <property type="entry name" value="MFS_dom"/>
</dbReference>
<accession>A0A7X2LA84</accession>
<organism evidence="6 7">
    <name type="scientific">Ralstonia pickettii</name>
    <name type="common">Burkholderia pickettii</name>
    <dbReference type="NCBI Taxonomy" id="329"/>
    <lineage>
        <taxon>Bacteria</taxon>
        <taxon>Pseudomonadati</taxon>
        <taxon>Pseudomonadota</taxon>
        <taxon>Betaproteobacteria</taxon>
        <taxon>Burkholderiales</taxon>
        <taxon>Burkholderiaceae</taxon>
        <taxon>Ralstonia</taxon>
    </lineage>
</organism>
<dbReference type="Pfam" id="PF07690">
    <property type="entry name" value="MFS_1"/>
    <property type="match status" value="1"/>
</dbReference>
<protein>
    <submittedName>
        <fullName evidence="6">MFS transporter</fullName>
    </submittedName>
</protein>
<proteinExistence type="predicted"/>
<feature type="transmembrane region" description="Helical" evidence="4">
    <location>
        <begin position="274"/>
        <end position="297"/>
    </location>
</feature>
<dbReference type="EMBL" id="WJYN01000003">
    <property type="protein sequence ID" value="MRS98884.1"/>
    <property type="molecule type" value="Genomic_DNA"/>
</dbReference>
<evidence type="ECO:0000256" key="3">
    <source>
        <dbReference type="ARBA" id="ARBA00023136"/>
    </source>
</evidence>
<dbReference type="Proteomes" id="UP000441032">
    <property type="component" value="Unassembled WGS sequence"/>
</dbReference>
<dbReference type="InterPro" id="IPR036259">
    <property type="entry name" value="MFS_trans_sf"/>
</dbReference>
<comment type="caution">
    <text evidence="6">The sequence shown here is derived from an EMBL/GenBank/DDBJ whole genome shotgun (WGS) entry which is preliminary data.</text>
</comment>
<dbReference type="PROSITE" id="PS50850">
    <property type="entry name" value="MFS"/>
    <property type="match status" value="1"/>
</dbReference>
<feature type="transmembrane region" description="Helical" evidence="4">
    <location>
        <begin position="73"/>
        <end position="94"/>
    </location>
</feature>
<evidence type="ECO:0000259" key="5">
    <source>
        <dbReference type="PROSITE" id="PS50850"/>
    </source>
</evidence>